<evidence type="ECO:0000313" key="3">
    <source>
        <dbReference type="Proteomes" id="UP000521943"/>
    </source>
</evidence>
<feature type="region of interest" description="Disordered" evidence="1">
    <location>
        <begin position="181"/>
        <end position="364"/>
    </location>
</feature>
<feature type="compositionally biased region" description="Basic and acidic residues" evidence="1">
    <location>
        <begin position="279"/>
        <end position="288"/>
    </location>
</feature>
<feature type="region of interest" description="Disordered" evidence="1">
    <location>
        <begin position="408"/>
        <end position="473"/>
    </location>
</feature>
<reference evidence="2 3" key="1">
    <citation type="submission" date="2020-07" db="EMBL/GenBank/DDBJ databases">
        <title>Comparative genomics of pyrophilous fungi reveals a link between fire events and developmental genes.</title>
        <authorList>
            <consortium name="DOE Joint Genome Institute"/>
            <person name="Steindorff A.S."/>
            <person name="Carver A."/>
            <person name="Calhoun S."/>
            <person name="Stillman K."/>
            <person name="Liu H."/>
            <person name="Lipzen A."/>
            <person name="Pangilinan J."/>
            <person name="Labutti K."/>
            <person name="Bruns T.D."/>
            <person name="Grigoriev I.V."/>
        </authorList>
    </citation>
    <scope>NUCLEOTIDE SEQUENCE [LARGE SCALE GENOMIC DNA]</scope>
    <source>
        <strain evidence="2 3">CBS 144469</strain>
    </source>
</reference>
<dbReference type="OrthoDB" id="3068947at2759"/>
<feature type="region of interest" description="Disordered" evidence="1">
    <location>
        <begin position="113"/>
        <end position="164"/>
    </location>
</feature>
<comment type="caution">
    <text evidence="2">The sequence shown here is derived from an EMBL/GenBank/DDBJ whole genome shotgun (WGS) entry which is preliminary data.</text>
</comment>
<feature type="compositionally biased region" description="Basic and acidic residues" evidence="1">
    <location>
        <begin position="120"/>
        <end position="140"/>
    </location>
</feature>
<evidence type="ECO:0008006" key="4">
    <source>
        <dbReference type="Google" id="ProtNLM"/>
    </source>
</evidence>
<feature type="compositionally biased region" description="Basic residues" evidence="1">
    <location>
        <begin position="205"/>
        <end position="214"/>
    </location>
</feature>
<evidence type="ECO:0000313" key="2">
    <source>
        <dbReference type="EMBL" id="KAF6745262.1"/>
    </source>
</evidence>
<feature type="compositionally biased region" description="Polar residues" evidence="1">
    <location>
        <begin position="431"/>
        <end position="441"/>
    </location>
</feature>
<accession>A0A8H6LYI2</accession>
<feature type="compositionally biased region" description="Acidic residues" evidence="1">
    <location>
        <begin position="298"/>
        <end position="307"/>
    </location>
</feature>
<evidence type="ECO:0000256" key="1">
    <source>
        <dbReference type="SAM" id="MobiDB-lite"/>
    </source>
</evidence>
<feature type="compositionally biased region" description="Basic and acidic residues" evidence="1">
    <location>
        <begin position="308"/>
        <end position="319"/>
    </location>
</feature>
<keyword evidence="3" id="KW-1185">Reference proteome</keyword>
<feature type="compositionally biased region" description="Basic residues" evidence="1">
    <location>
        <begin position="245"/>
        <end position="260"/>
    </location>
</feature>
<feature type="compositionally biased region" description="Polar residues" evidence="1">
    <location>
        <begin position="34"/>
        <end position="44"/>
    </location>
</feature>
<feature type="compositionally biased region" description="Basic and acidic residues" evidence="1">
    <location>
        <begin position="450"/>
        <end position="473"/>
    </location>
</feature>
<proteinExistence type="predicted"/>
<dbReference type="Proteomes" id="UP000521943">
    <property type="component" value="Unassembled WGS sequence"/>
</dbReference>
<feature type="region of interest" description="Disordered" evidence="1">
    <location>
        <begin position="1"/>
        <end position="100"/>
    </location>
</feature>
<gene>
    <name evidence="2" type="ORF">DFP72DRAFT_1051490</name>
</gene>
<feature type="compositionally biased region" description="Acidic residues" evidence="1">
    <location>
        <begin position="323"/>
        <end position="338"/>
    </location>
</feature>
<dbReference type="AlphaFoldDB" id="A0A8H6LYI2"/>
<organism evidence="2 3">
    <name type="scientific">Ephemerocybe angulata</name>
    <dbReference type="NCBI Taxonomy" id="980116"/>
    <lineage>
        <taxon>Eukaryota</taxon>
        <taxon>Fungi</taxon>
        <taxon>Dikarya</taxon>
        <taxon>Basidiomycota</taxon>
        <taxon>Agaricomycotina</taxon>
        <taxon>Agaricomycetes</taxon>
        <taxon>Agaricomycetidae</taxon>
        <taxon>Agaricales</taxon>
        <taxon>Agaricineae</taxon>
        <taxon>Psathyrellaceae</taxon>
        <taxon>Ephemerocybe</taxon>
    </lineage>
</organism>
<sequence>MTSRYQLRNRGPATEEEPADTGEYKNSLPGTFDATRSNMTSPSIESKDVDGPSGPTGPEEASVLSADEGVEGKAFDYESDAGTTSSVRKARSLDDIRRQASIPVEQLNAIELAQSKLTRSQKDLIIKRRRAEARARRDSVSSRGEGPSKPKGKGVDPKNWGALDLSDSEIEAQQVLYESLANDKSVRIKDEESDSEGESTDKSARQRRNRKQGLKYKERAKALKKRSGAASKDVNEMISVSAAGGRKKTKKRTSKKKKSSILKPTEQLDKKSYINNAFKRTEKLDGNKGKKQPTYDSSDPDSSGDDSDSSKDESDKDSSSDSSDSDPSDDSDSGDDSSDDRRPSKKTKSTSWKPITPESYDGRPNIASFHRFMSACIMYLEDANIPKNRRVYRLSTFLKGHAYTWPRDERNRPKRRENGQNNRDSFYGRKTNAQTDTNSNQDKFRRHHNKTEQNRKDWRDKSKGQSKHDAEEKARLKAEGKCYICKESTTHMARNCPKANSVNTKGSSSNIQSYSVEFSTDKAEQLRELAETTQVAHELEVSCNAMGLTGEWSIHDYDLNELDFDSGSEYSSWADEVEDMLYSPEPTEDAALEDFELGDPVLEKIEGGLLHGAPYAQDRRRGAQTTSRFTIETTEGGYVISDDLYLDMYTYLSWDIARRPKFNITEWYQEKLDSNFGKIHRKRRTSSQGKYTFVYDGLADTLAAHLALGGPYPGENYWDFEREGRFEIRYDGDTRTYSIRDHCLRFELPIKTSLLKDKHFKIAVWYTERLMRAYEDLWASLDMSDSGSDDFNLEYDELTEGVVSAIFDILEKESWRQTSSQWVAHRGCAIMTHLDGSLVEKWTHPSIQINPAENEVDVRKKSRIWPNLNFFTGAYWALESLGNLTGPISQRVSIHLASFFLRSNSVLDYDSEYIKIFT</sequence>
<dbReference type="EMBL" id="JACGCI010000108">
    <property type="protein sequence ID" value="KAF6745262.1"/>
    <property type="molecule type" value="Genomic_DNA"/>
</dbReference>
<protein>
    <recommendedName>
        <fullName evidence="4">CCHC-type domain-containing protein</fullName>
    </recommendedName>
</protein>
<name>A0A8H6LYI2_9AGAR</name>